<dbReference type="PANTHER" id="PTHR30349">
    <property type="entry name" value="PHAGE INTEGRASE-RELATED"/>
    <property type="match status" value="1"/>
</dbReference>
<name>A0A4R6VLH7_9HYPH</name>
<comment type="caution">
    <text evidence="8">The sequence shown here is derived from an EMBL/GenBank/DDBJ whole genome shotgun (WGS) entry which is preliminary data.</text>
</comment>
<evidence type="ECO:0000313" key="9">
    <source>
        <dbReference type="Proteomes" id="UP000295391"/>
    </source>
</evidence>
<accession>A0A4R6VLH7</accession>
<protein>
    <submittedName>
        <fullName evidence="8">Site-specific recombinase XerD</fullName>
    </submittedName>
</protein>
<evidence type="ECO:0000259" key="6">
    <source>
        <dbReference type="PROSITE" id="PS51898"/>
    </source>
</evidence>
<dbReference type="Gene3D" id="1.10.443.10">
    <property type="entry name" value="Intergrase catalytic core"/>
    <property type="match status" value="1"/>
</dbReference>
<dbReference type="Pfam" id="PF00589">
    <property type="entry name" value="Phage_integrase"/>
    <property type="match status" value="1"/>
</dbReference>
<keyword evidence="3 5" id="KW-0238">DNA-binding</keyword>
<dbReference type="PANTHER" id="PTHR30349:SF41">
    <property type="entry name" value="INTEGRASE_RECOMBINASE PROTEIN MJ0367-RELATED"/>
    <property type="match status" value="1"/>
</dbReference>
<evidence type="ECO:0000256" key="2">
    <source>
        <dbReference type="ARBA" id="ARBA00022908"/>
    </source>
</evidence>
<dbReference type="Proteomes" id="UP000295391">
    <property type="component" value="Unassembled WGS sequence"/>
</dbReference>
<dbReference type="InterPro" id="IPR002104">
    <property type="entry name" value="Integrase_catalytic"/>
</dbReference>
<dbReference type="PROSITE" id="PS51900">
    <property type="entry name" value="CB"/>
    <property type="match status" value="1"/>
</dbReference>
<dbReference type="InterPro" id="IPR044068">
    <property type="entry name" value="CB"/>
</dbReference>
<dbReference type="EMBL" id="SNYR01000002">
    <property type="protein sequence ID" value="TDQ64539.1"/>
    <property type="molecule type" value="Genomic_DNA"/>
</dbReference>
<keyword evidence="4" id="KW-0233">DNA recombination</keyword>
<evidence type="ECO:0000256" key="5">
    <source>
        <dbReference type="PROSITE-ProRule" id="PRU01248"/>
    </source>
</evidence>
<dbReference type="GO" id="GO:0003677">
    <property type="term" value="F:DNA binding"/>
    <property type="evidence" value="ECO:0007669"/>
    <property type="project" value="UniProtKB-UniRule"/>
</dbReference>
<evidence type="ECO:0000256" key="3">
    <source>
        <dbReference type="ARBA" id="ARBA00023125"/>
    </source>
</evidence>
<evidence type="ECO:0000259" key="7">
    <source>
        <dbReference type="PROSITE" id="PS51900"/>
    </source>
</evidence>
<keyword evidence="2" id="KW-0229">DNA integration</keyword>
<dbReference type="SUPFAM" id="SSF56349">
    <property type="entry name" value="DNA breaking-rejoining enzymes"/>
    <property type="match status" value="1"/>
</dbReference>
<dbReference type="AlphaFoldDB" id="A0A4R6VLH7"/>
<dbReference type="InterPro" id="IPR011010">
    <property type="entry name" value="DNA_brk_join_enz"/>
</dbReference>
<comment type="similarity">
    <text evidence="1">Belongs to the 'phage' integrase family.</text>
</comment>
<reference evidence="8 9" key="1">
    <citation type="submission" date="2019-03" db="EMBL/GenBank/DDBJ databases">
        <title>Genomic Encyclopedia of Type Strains, Phase III (KMG-III): the genomes of soil and plant-associated and newly described type strains.</title>
        <authorList>
            <person name="Whitman W."/>
        </authorList>
    </citation>
    <scope>NUCLEOTIDE SEQUENCE [LARGE SCALE GENOMIC DNA]</scope>
    <source>
        <strain evidence="8 9">CGMCC 1.7002</strain>
    </source>
</reference>
<keyword evidence="9" id="KW-1185">Reference proteome</keyword>
<dbReference type="GO" id="GO:0015074">
    <property type="term" value="P:DNA integration"/>
    <property type="evidence" value="ECO:0007669"/>
    <property type="project" value="UniProtKB-KW"/>
</dbReference>
<dbReference type="InterPro" id="IPR050090">
    <property type="entry name" value="Tyrosine_recombinase_XerCD"/>
</dbReference>
<dbReference type="PROSITE" id="PS51898">
    <property type="entry name" value="TYR_RECOMBINASE"/>
    <property type="match status" value="1"/>
</dbReference>
<evidence type="ECO:0000313" key="8">
    <source>
        <dbReference type="EMBL" id="TDQ64539.1"/>
    </source>
</evidence>
<dbReference type="RefSeq" id="WP_166639027.1">
    <property type="nucleotide sequence ID" value="NZ_SNYR01000002.1"/>
</dbReference>
<gene>
    <name evidence="8" type="ORF">ATL17_2561</name>
</gene>
<proteinExistence type="inferred from homology"/>
<evidence type="ECO:0000256" key="1">
    <source>
        <dbReference type="ARBA" id="ARBA00008857"/>
    </source>
</evidence>
<sequence length="387" mass="43918">MVDHNGSFIFQKRGVFYFSRRVPNDLLDNYQKPRIVFSLKTRSAQTAKARAMIFATKLDDDWKSMRWRDASNPLSRFLRPQVRPANDLHPTPKSPMVSEAKSVYLKHKAEGRPKTFTQAVDRAVDALVSYLGDREVNSLTRLEINQFRDHLVSKGLSISSVKRYFTTLKAVFNFASRELDFEEPRVFSQVYYGEDTGPQKKRAVFLPEELAKIQRECRIKDDEQRWLIALLSDTGMRLSEGLGVTKEDIVLSAKQPYIDLKPHPWRRLKTSASARKVPLGGHALWAAKRACETSENAFLFPKYCDETTCRANSASGALNKWISPRVSNGAVVHSLRHTFRDRLRAVECPKDIIDRIGGWSIGGVGESYGEGHPISVLSKWVCKAVGD</sequence>
<feature type="domain" description="Core-binding (CB)" evidence="7">
    <location>
        <begin position="95"/>
        <end position="176"/>
    </location>
</feature>
<organism evidence="8 9">
    <name type="scientific">Maritalea mobilis</name>
    <dbReference type="NCBI Taxonomy" id="483324"/>
    <lineage>
        <taxon>Bacteria</taxon>
        <taxon>Pseudomonadati</taxon>
        <taxon>Pseudomonadota</taxon>
        <taxon>Alphaproteobacteria</taxon>
        <taxon>Hyphomicrobiales</taxon>
        <taxon>Devosiaceae</taxon>
        <taxon>Maritalea</taxon>
    </lineage>
</organism>
<dbReference type="Pfam" id="PF20172">
    <property type="entry name" value="DUF6538"/>
    <property type="match status" value="1"/>
</dbReference>
<evidence type="ECO:0000256" key="4">
    <source>
        <dbReference type="ARBA" id="ARBA00023172"/>
    </source>
</evidence>
<dbReference type="GO" id="GO:0006310">
    <property type="term" value="P:DNA recombination"/>
    <property type="evidence" value="ECO:0007669"/>
    <property type="project" value="UniProtKB-KW"/>
</dbReference>
<dbReference type="InterPro" id="IPR013762">
    <property type="entry name" value="Integrase-like_cat_sf"/>
</dbReference>
<dbReference type="InterPro" id="IPR046668">
    <property type="entry name" value="DUF6538"/>
</dbReference>
<dbReference type="Gene3D" id="1.10.150.130">
    <property type="match status" value="1"/>
</dbReference>
<feature type="domain" description="Tyr recombinase" evidence="6">
    <location>
        <begin position="200"/>
        <end position="381"/>
    </location>
</feature>
<dbReference type="InterPro" id="IPR010998">
    <property type="entry name" value="Integrase_recombinase_N"/>
</dbReference>